<dbReference type="EMBL" id="CAJZBQ010000002">
    <property type="protein sequence ID" value="CAG9310673.1"/>
    <property type="molecule type" value="Genomic_DNA"/>
</dbReference>
<evidence type="ECO:0000313" key="2">
    <source>
        <dbReference type="Proteomes" id="UP001162131"/>
    </source>
</evidence>
<name>A0AAU9IQU9_9CILI</name>
<proteinExistence type="predicted"/>
<gene>
    <name evidence="1" type="ORF">BSTOLATCC_MIC1514</name>
</gene>
<reference evidence="1" key="1">
    <citation type="submission" date="2021-09" db="EMBL/GenBank/DDBJ databases">
        <authorList>
            <consortium name="AG Swart"/>
            <person name="Singh M."/>
            <person name="Singh A."/>
            <person name="Seah K."/>
            <person name="Emmerich C."/>
        </authorList>
    </citation>
    <scope>NUCLEOTIDE SEQUENCE</scope>
    <source>
        <strain evidence="1">ATCC30299</strain>
    </source>
</reference>
<dbReference type="AlphaFoldDB" id="A0AAU9IQU9"/>
<organism evidence="1 2">
    <name type="scientific">Blepharisma stoltei</name>
    <dbReference type="NCBI Taxonomy" id="1481888"/>
    <lineage>
        <taxon>Eukaryota</taxon>
        <taxon>Sar</taxon>
        <taxon>Alveolata</taxon>
        <taxon>Ciliophora</taxon>
        <taxon>Postciliodesmatophora</taxon>
        <taxon>Heterotrichea</taxon>
        <taxon>Heterotrichida</taxon>
        <taxon>Blepharismidae</taxon>
        <taxon>Blepharisma</taxon>
    </lineage>
</organism>
<comment type="caution">
    <text evidence="1">The sequence shown here is derived from an EMBL/GenBank/DDBJ whole genome shotgun (WGS) entry which is preliminary data.</text>
</comment>
<evidence type="ECO:0000313" key="1">
    <source>
        <dbReference type="EMBL" id="CAG9310673.1"/>
    </source>
</evidence>
<dbReference type="Proteomes" id="UP001162131">
    <property type="component" value="Unassembled WGS sequence"/>
</dbReference>
<keyword evidence="2" id="KW-1185">Reference proteome</keyword>
<sequence>MDCSVALFKQRVLLIWHWSKENIFEYDVNLDSFTEIKMRTDKDLYKLLIAGNSRIYLFEGWNNVWESEIRLDIR</sequence>
<accession>A0AAU9IQU9</accession>
<protein>
    <submittedName>
        <fullName evidence="1">Uncharacterized protein</fullName>
    </submittedName>
</protein>